<organism evidence="3 4">
    <name type="scientific">Sphaerisporangium melleum</name>
    <dbReference type="NCBI Taxonomy" id="321316"/>
    <lineage>
        <taxon>Bacteria</taxon>
        <taxon>Bacillati</taxon>
        <taxon>Actinomycetota</taxon>
        <taxon>Actinomycetes</taxon>
        <taxon>Streptosporangiales</taxon>
        <taxon>Streptosporangiaceae</taxon>
        <taxon>Sphaerisporangium</taxon>
    </lineage>
</organism>
<dbReference type="AlphaFoldDB" id="A0A917VVV2"/>
<sequence>MSEEIITTRSTSRITADVNPIVLREGERARLVFKATLVDTEGSSAPIVKGRFVYQKKRSANIWQDFDAINLGTLKDGEGVRLDLKSEEVLRLFEFLEQLYDVAQQHGIQHGQVEFIRAPRNESVRQLLRDGNLDDIFGVNAHGGTILRRFLDWIARRQSAQLASVLGELDAAQLLNFDAAVGAARLSAFIKEYESNEEREEEGYWQKLLTANSWVLSQVFAHPVIVIRGQAYVGGKGIDNRDGNVTDFLYANPLTEDAALVEIKTPQTDMLMVGKYRNNTWCPSSELSGAVQQLLVNRCSLVDNYDALLREDDPPAFKTFNPKALLIIGSVRRELTVTSKRRAFELYRRNLRDIEVVTFDELYEKAQQLIALLEQSR</sequence>
<feature type="domain" description="Shedu protein SduA C-terminal" evidence="1">
    <location>
        <begin position="201"/>
        <end position="363"/>
    </location>
</feature>
<dbReference type="Proteomes" id="UP000645217">
    <property type="component" value="Unassembled WGS sequence"/>
</dbReference>
<gene>
    <name evidence="3" type="ORF">GCM10007964_71370</name>
</gene>
<dbReference type="Pfam" id="PF21407">
    <property type="entry name" value="SduA_N"/>
    <property type="match status" value="1"/>
</dbReference>
<evidence type="ECO:0000259" key="1">
    <source>
        <dbReference type="Pfam" id="PF14082"/>
    </source>
</evidence>
<reference evidence="3" key="2">
    <citation type="submission" date="2020-09" db="EMBL/GenBank/DDBJ databases">
        <authorList>
            <person name="Sun Q."/>
            <person name="Ohkuma M."/>
        </authorList>
    </citation>
    <scope>NUCLEOTIDE SEQUENCE</scope>
    <source>
        <strain evidence="3">JCM 13064</strain>
    </source>
</reference>
<dbReference type="InterPro" id="IPR048396">
    <property type="entry name" value="SduA_N"/>
</dbReference>
<reference evidence="3" key="1">
    <citation type="journal article" date="2014" name="Int. J. Syst. Evol. Microbiol.">
        <title>Complete genome sequence of Corynebacterium casei LMG S-19264T (=DSM 44701T), isolated from a smear-ripened cheese.</title>
        <authorList>
            <consortium name="US DOE Joint Genome Institute (JGI-PGF)"/>
            <person name="Walter F."/>
            <person name="Albersmeier A."/>
            <person name="Kalinowski J."/>
            <person name="Ruckert C."/>
        </authorList>
    </citation>
    <scope>NUCLEOTIDE SEQUENCE</scope>
    <source>
        <strain evidence="3">JCM 13064</strain>
    </source>
</reference>
<evidence type="ECO:0000313" key="3">
    <source>
        <dbReference type="EMBL" id="GGL19085.1"/>
    </source>
</evidence>
<feature type="domain" description="Shedu protein SduA N-terminal" evidence="2">
    <location>
        <begin position="10"/>
        <end position="111"/>
    </location>
</feature>
<evidence type="ECO:0000259" key="2">
    <source>
        <dbReference type="Pfam" id="PF21407"/>
    </source>
</evidence>
<keyword evidence="4" id="KW-1185">Reference proteome</keyword>
<dbReference type="EMBL" id="BMNT01000064">
    <property type="protein sequence ID" value="GGL19085.1"/>
    <property type="molecule type" value="Genomic_DNA"/>
</dbReference>
<evidence type="ECO:0000313" key="4">
    <source>
        <dbReference type="Proteomes" id="UP000645217"/>
    </source>
</evidence>
<proteinExistence type="predicted"/>
<dbReference type="Pfam" id="PF14082">
    <property type="entry name" value="SduA_C"/>
    <property type="match status" value="1"/>
</dbReference>
<accession>A0A917VVV2</accession>
<evidence type="ECO:0008006" key="5">
    <source>
        <dbReference type="Google" id="ProtNLM"/>
    </source>
</evidence>
<dbReference type="RefSeq" id="WP_189167509.1">
    <property type="nucleotide sequence ID" value="NZ_BMNT01000064.1"/>
</dbReference>
<name>A0A917VVV2_9ACTN</name>
<protein>
    <recommendedName>
        <fullName evidence="5">DUF4263 domain-containing protein</fullName>
    </recommendedName>
</protein>
<comment type="caution">
    <text evidence="3">The sequence shown here is derived from an EMBL/GenBank/DDBJ whole genome shotgun (WGS) entry which is preliminary data.</text>
</comment>
<dbReference type="InterPro" id="IPR025359">
    <property type="entry name" value="SduA_C"/>
</dbReference>